<dbReference type="AlphaFoldDB" id="A0A1T5JCL5"/>
<dbReference type="STRING" id="123320.SAMN06309945_1427"/>
<proteinExistence type="predicted"/>
<evidence type="ECO:0000313" key="3">
    <source>
        <dbReference type="Proteomes" id="UP000190857"/>
    </source>
</evidence>
<organism evidence="2 3">
    <name type="scientific">Okibacterium fritillariae</name>
    <dbReference type="NCBI Taxonomy" id="123320"/>
    <lineage>
        <taxon>Bacteria</taxon>
        <taxon>Bacillati</taxon>
        <taxon>Actinomycetota</taxon>
        <taxon>Actinomycetes</taxon>
        <taxon>Micrococcales</taxon>
        <taxon>Microbacteriaceae</taxon>
        <taxon>Okibacterium</taxon>
    </lineage>
</organism>
<accession>A0A1T5JCL5</accession>
<sequence length="68" mass="6518">MDAAGAASQPSTVDQPVVTAARVPLTPGTPTVVGGTRAPLTVLGATDVGFCEGDSCVMPGTSSGSADN</sequence>
<feature type="region of interest" description="Disordered" evidence="1">
    <location>
        <begin position="1"/>
        <end position="27"/>
    </location>
</feature>
<keyword evidence="3" id="KW-1185">Reference proteome</keyword>
<protein>
    <submittedName>
        <fullName evidence="2">Uncharacterized protein</fullName>
    </submittedName>
</protein>
<evidence type="ECO:0000256" key="1">
    <source>
        <dbReference type="SAM" id="MobiDB-lite"/>
    </source>
</evidence>
<dbReference type="Proteomes" id="UP000190857">
    <property type="component" value="Unassembled WGS sequence"/>
</dbReference>
<dbReference type="EMBL" id="FUZP01000001">
    <property type="protein sequence ID" value="SKC49155.1"/>
    <property type="molecule type" value="Genomic_DNA"/>
</dbReference>
<name>A0A1T5JCL5_9MICO</name>
<reference evidence="2 3" key="1">
    <citation type="submission" date="2017-02" db="EMBL/GenBank/DDBJ databases">
        <authorList>
            <person name="Peterson S.W."/>
        </authorList>
    </citation>
    <scope>NUCLEOTIDE SEQUENCE [LARGE SCALE GENOMIC DNA]</scope>
    <source>
        <strain evidence="2 3">VKM Ac-2059</strain>
    </source>
</reference>
<gene>
    <name evidence="2" type="ORF">SAMN06309945_1427</name>
</gene>
<evidence type="ECO:0000313" key="2">
    <source>
        <dbReference type="EMBL" id="SKC49155.1"/>
    </source>
</evidence>